<dbReference type="HOGENOM" id="CLU_265120_0_0_1"/>
<dbReference type="EnsemblMetazoa" id="CapteT187526">
    <property type="protein sequence ID" value="CapteP187526"/>
    <property type="gene ID" value="CapteG187526"/>
</dbReference>
<reference evidence="1 3" key="2">
    <citation type="journal article" date="2013" name="Nature">
        <title>Insights into bilaterian evolution from three spiralian genomes.</title>
        <authorList>
            <person name="Simakov O."/>
            <person name="Marletaz F."/>
            <person name="Cho S.J."/>
            <person name="Edsinger-Gonzales E."/>
            <person name="Havlak P."/>
            <person name="Hellsten U."/>
            <person name="Kuo D.H."/>
            <person name="Larsson T."/>
            <person name="Lv J."/>
            <person name="Arendt D."/>
            <person name="Savage R."/>
            <person name="Osoegawa K."/>
            <person name="de Jong P."/>
            <person name="Grimwood J."/>
            <person name="Chapman J.A."/>
            <person name="Shapiro H."/>
            <person name="Aerts A."/>
            <person name="Otillar R.P."/>
            <person name="Terry A.Y."/>
            <person name="Boore J.L."/>
            <person name="Grigoriev I.V."/>
            <person name="Lindberg D.R."/>
            <person name="Seaver E.C."/>
            <person name="Weisblat D.A."/>
            <person name="Putnam N.H."/>
            <person name="Rokhsar D.S."/>
        </authorList>
    </citation>
    <scope>NUCLEOTIDE SEQUENCE</scope>
    <source>
        <strain evidence="1 3">I ESC-2004</strain>
    </source>
</reference>
<name>R7TNS4_CAPTE</name>
<evidence type="ECO:0000313" key="3">
    <source>
        <dbReference type="Proteomes" id="UP000014760"/>
    </source>
</evidence>
<protein>
    <submittedName>
        <fullName evidence="1 2">Uncharacterized protein</fullName>
    </submittedName>
</protein>
<dbReference type="EMBL" id="AMQN01011963">
    <property type="status" value="NOT_ANNOTATED_CDS"/>
    <property type="molecule type" value="Genomic_DNA"/>
</dbReference>
<reference evidence="2" key="3">
    <citation type="submission" date="2015-06" db="UniProtKB">
        <authorList>
            <consortium name="EnsemblMetazoa"/>
        </authorList>
    </citation>
    <scope>IDENTIFICATION</scope>
</reference>
<accession>R7TNS4</accession>
<evidence type="ECO:0000313" key="2">
    <source>
        <dbReference type="EnsemblMetazoa" id="CapteP187526"/>
    </source>
</evidence>
<evidence type="ECO:0000313" key="1">
    <source>
        <dbReference type="EMBL" id="ELT95197.1"/>
    </source>
</evidence>
<dbReference type="AlphaFoldDB" id="R7TNS4"/>
<dbReference type="Proteomes" id="UP000014760">
    <property type="component" value="Unassembled WGS sequence"/>
</dbReference>
<organism evidence="1">
    <name type="scientific">Capitella teleta</name>
    <name type="common">Polychaete worm</name>
    <dbReference type="NCBI Taxonomy" id="283909"/>
    <lineage>
        <taxon>Eukaryota</taxon>
        <taxon>Metazoa</taxon>
        <taxon>Spiralia</taxon>
        <taxon>Lophotrochozoa</taxon>
        <taxon>Annelida</taxon>
        <taxon>Polychaeta</taxon>
        <taxon>Sedentaria</taxon>
        <taxon>Scolecida</taxon>
        <taxon>Capitellidae</taxon>
        <taxon>Capitella</taxon>
    </lineage>
</organism>
<proteinExistence type="predicted"/>
<dbReference type="EMBL" id="KB309212">
    <property type="protein sequence ID" value="ELT95197.1"/>
    <property type="molecule type" value="Genomic_DNA"/>
</dbReference>
<sequence length="1258" mass="140281">MTQHYVAPRGLRNGFIPGRLGGSTSGTSEVYGQLWMKRLYANILDHNELISKDNMRADIHSLLTKKPTVNNIITIVSLDGDTMCSSSMNCIYDLLYSGTTNENLFDSITKVEIVPAPEKRSGTIPQVTNFITMDRAYKKTDRHTVAVFPGTVMDVLSETNNVLYNSTRSDLSTKELANSVLDARRRQLAMNTQRTLKRAMAYELACNRTSIVLAIPATALVDLLEGSVPLSLCETNTTYATSITDLTDFSSSGYMKNRTITRQIFTSLIKDVIKNTFGLAKRGLSFVGHLIQTGDQALGNLSRSDQGQGYSETSQIHGNNGQVYPIKGVILTSSSIFNTFPQTQEGVRKGRVPMYMVNEAAYFQDNTNKTFIELNATDVASAPVGTMPQEVMDQTTFGQDKAGGFQELEELGKLLLNIEDEPAAAALRGTANQKKRWIMNMPVQTRCKFIVHQNAAVLLDNIQEFHTGLPAQHARADQTNSGMTIRNEMMRVSVGDYDYTQINVHKMVGQFPVHMHTPELGSAHHVFGKKELVRVFLDPLLHTAHDLARNYNEMFFSALSGKSAASHVYTDYFQGVSSILSRRNDLLREVVRDEAALARNKLTAVEVHPFYQMDINTNDGSNDLRSHKFEFTRRRLMGEIPSFVVPVEEHIRRGVLMANNLPSTPEMRQHALFFKFAHQKLMGDEGYTQNFDDIEKENIKGLVEILRDIIKLAFPGSAAAANGSNRVFNDSLGYLINFVIMPFLSAGISKPKEPYKILDDNNWDSEDLLLNEDKNTLAFFQKATTEGYVEIEETAREREATDKKLYPSTLTTLYSNAFLLARSVSHLSIYVRLCSLLSLLIRTTPHALKELVQASYPVGFTVDFMRLERMYAPDLIYTKPHAMTMIMSSKTKVPLSSSDNQLTYEMMGTVQTVSNMIGGTAVRVHGAIPNPRADDLACDVDPRVPRISADHLAVLGVDDVAHFVRNRDLRVNSKTHEFVKNENTLTDEEKNSIVAAMKGCFHKPGGNGSVDDDGFTAAAAATHDSFSSSPANADQSYIAILRPVTRPSATHSPYLGIPRHEAVSLDDHYHVEGMRDNPHDQRGLKCFQNFYNSQLPTANPYISNYASLYNQRFTPTNMKTCRGIVPRTMNQKGYNHTHHGTLTSQAFQEALDLDAAHLATMTEPQMAAFRNLLARYEQGRGGGQINMSYPSALRPVQGVSDLLGPQHILVKLGMCLPLTQYTHEEELRRALNQNLPVFINPEYPAQQAILSPFHVDGN</sequence>
<keyword evidence="3" id="KW-1185">Reference proteome</keyword>
<reference evidence="3" key="1">
    <citation type="submission" date="2012-12" db="EMBL/GenBank/DDBJ databases">
        <authorList>
            <person name="Hellsten U."/>
            <person name="Grimwood J."/>
            <person name="Chapman J.A."/>
            <person name="Shapiro H."/>
            <person name="Aerts A."/>
            <person name="Otillar R.P."/>
            <person name="Terry A.Y."/>
            <person name="Boore J.L."/>
            <person name="Simakov O."/>
            <person name="Marletaz F."/>
            <person name="Cho S.-J."/>
            <person name="Edsinger-Gonzales E."/>
            <person name="Havlak P."/>
            <person name="Kuo D.-H."/>
            <person name="Larsson T."/>
            <person name="Lv J."/>
            <person name="Arendt D."/>
            <person name="Savage R."/>
            <person name="Osoegawa K."/>
            <person name="de Jong P."/>
            <person name="Lindberg D.R."/>
            <person name="Seaver E.C."/>
            <person name="Weisblat D.A."/>
            <person name="Putnam N.H."/>
            <person name="Grigoriev I.V."/>
            <person name="Rokhsar D.S."/>
        </authorList>
    </citation>
    <scope>NUCLEOTIDE SEQUENCE</scope>
    <source>
        <strain evidence="3">I ESC-2004</strain>
    </source>
</reference>
<gene>
    <name evidence="1" type="ORF">CAPTEDRAFT_187526</name>
</gene>